<sequence length="316" mass="33651">MKSVWAKRVAFTAAAGTIVGLFTFGEGFERVSMAKSEPAFEAPRVAEVKPVEAEPAVVPVETVPSNLGISGTSVATYISRSYRVTREDALQMTEWAIEIGRAQDVDPLLILAVVGTESSYNAKAKSGAGAEGLMQVMTRVHLDKFEPFGGRAAALEPYPNMVVGTSILASLIKKTGSVTKALKWYSGAALHDTDFGYGAKVLKERSRLLVAAKGDSDRAVQLSRTKKSGPAFEKKAVVKHLPYEHWEAVEVAANKAAAKRADSASEAVLRVESGREAQIANIAPKTDVSPVRSAAGEKRAYPAEKKTAQGSESRGS</sequence>
<evidence type="ECO:0000256" key="1">
    <source>
        <dbReference type="SAM" id="MobiDB-lite"/>
    </source>
</evidence>
<dbReference type="RefSeq" id="WP_120176245.1">
    <property type="nucleotide sequence ID" value="NZ_AP018786.1"/>
</dbReference>
<dbReference type="InterPro" id="IPR023346">
    <property type="entry name" value="Lysozyme-like_dom_sf"/>
</dbReference>
<proteinExistence type="predicted"/>
<dbReference type="EMBL" id="AP018786">
    <property type="protein sequence ID" value="BBF22549.1"/>
    <property type="molecule type" value="Genomic_DNA"/>
</dbReference>
<keyword evidence="4" id="KW-1185">Reference proteome</keyword>
<evidence type="ECO:0000313" key="3">
    <source>
        <dbReference type="EMBL" id="BBF22549.1"/>
    </source>
</evidence>
<feature type="compositionally biased region" description="Basic and acidic residues" evidence="1">
    <location>
        <begin position="295"/>
        <end position="307"/>
    </location>
</feature>
<dbReference type="AlphaFoldDB" id="A0A2Z6I838"/>
<dbReference type="Proteomes" id="UP000271003">
    <property type="component" value="Chromosome"/>
</dbReference>
<name>A0A2Z6I838_9BURK</name>
<accession>A0A2Z6I838</accession>
<dbReference type="InterPro" id="IPR008258">
    <property type="entry name" value="Transglycosylase_SLT_dom_1"/>
</dbReference>
<evidence type="ECO:0000259" key="2">
    <source>
        <dbReference type="Pfam" id="PF01464"/>
    </source>
</evidence>
<evidence type="ECO:0000313" key="4">
    <source>
        <dbReference type="Proteomes" id="UP000271003"/>
    </source>
</evidence>
<feature type="domain" description="Transglycosylase SLT" evidence="2">
    <location>
        <begin position="97"/>
        <end position="186"/>
    </location>
</feature>
<dbReference type="OrthoDB" id="9815002at2"/>
<protein>
    <recommendedName>
        <fullName evidence="2">Transglycosylase SLT domain-containing protein</fullName>
    </recommendedName>
</protein>
<dbReference type="KEGG" id="sutt:SUTMEG_04400"/>
<organism evidence="3 4">
    <name type="scientific">Sutterella megalosphaeroides</name>
    <dbReference type="NCBI Taxonomy" id="2494234"/>
    <lineage>
        <taxon>Bacteria</taxon>
        <taxon>Pseudomonadati</taxon>
        <taxon>Pseudomonadota</taxon>
        <taxon>Betaproteobacteria</taxon>
        <taxon>Burkholderiales</taxon>
        <taxon>Sutterellaceae</taxon>
        <taxon>Sutterella</taxon>
    </lineage>
</organism>
<reference evidence="3 4" key="1">
    <citation type="journal article" date="2018" name="Int. J. Syst. Evol. Microbiol.">
        <title>Mesosutterella multiformis gen. nov., sp. nov., a member of the family Sutterellaceae and Sutterella megalosphaeroides sp. nov., isolated from human faeces.</title>
        <authorList>
            <person name="Sakamoto M."/>
            <person name="Ikeyama N."/>
            <person name="Kunihiro T."/>
            <person name="Iino T."/>
            <person name="Yuki M."/>
            <person name="Ohkuma M."/>
        </authorList>
    </citation>
    <scope>NUCLEOTIDE SEQUENCE [LARGE SCALE GENOMIC DNA]</scope>
    <source>
        <strain evidence="3 4">6FBBBH3</strain>
    </source>
</reference>
<dbReference type="Pfam" id="PF01464">
    <property type="entry name" value="SLT"/>
    <property type="match status" value="1"/>
</dbReference>
<feature type="region of interest" description="Disordered" evidence="1">
    <location>
        <begin position="281"/>
        <end position="316"/>
    </location>
</feature>
<dbReference type="Gene3D" id="1.10.530.10">
    <property type="match status" value="1"/>
</dbReference>
<gene>
    <name evidence="3" type="ORF">SUTMEG_04400</name>
</gene>
<dbReference type="SUPFAM" id="SSF53955">
    <property type="entry name" value="Lysozyme-like"/>
    <property type="match status" value="1"/>
</dbReference>